<keyword evidence="2" id="KW-0472">Membrane</keyword>
<evidence type="ECO:0000313" key="5">
    <source>
        <dbReference type="Proteomes" id="UP000016629"/>
    </source>
</evidence>
<reference evidence="3 5" key="1">
    <citation type="journal article" date="2013" name="Genome Announc.">
        <title>Draft Genome Sequence of Lactobacillus fermentum Strain 3872.</title>
        <authorList>
            <person name="Karlyshev A.V."/>
            <person name="Raju K."/>
            <person name="Abramov V.M."/>
        </authorList>
    </citation>
    <scope>NUCLEOTIDE SEQUENCE [LARGE SCALE GENOMIC DNA]</scope>
    <source>
        <strain evidence="3 5">3872</strain>
    </source>
</reference>
<keyword evidence="2" id="KW-1133">Transmembrane helix</keyword>
<feature type="transmembrane region" description="Helical" evidence="2">
    <location>
        <begin position="24"/>
        <end position="42"/>
    </location>
</feature>
<dbReference type="EMBL" id="CP011536">
    <property type="protein sequence ID" value="AKM51021.1"/>
    <property type="molecule type" value="Genomic_DNA"/>
</dbReference>
<dbReference type="RefSeq" id="WP_042514048.1">
    <property type="nucleotide sequence ID" value="NZ_CP011536.1"/>
</dbReference>
<feature type="coiled-coil region" evidence="1">
    <location>
        <begin position="90"/>
        <end position="117"/>
    </location>
</feature>
<accession>A0A806TUJ0</accession>
<evidence type="ECO:0000313" key="3">
    <source>
        <dbReference type="EMBL" id="AKM50990.1"/>
    </source>
</evidence>
<dbReference type="EMBL" id="CP011536">
    <property type="protein sequence ID" value="AKM50990.1"/>
    <property type="molecule type" value="Genomic_DNA"/>
</dbReference>
<keyword evidence="2" id="KW-0812">Transmembrane</keyword>
<dbReference type="Proteomes" id="UP000016629">
    <property type="component" value="Chromosome"/>
</dbReference>
<name>A0A806TUJ0_LIMFE</name>
<gene>
    <name evidence="3" type="ORF">N573_004365</name>
    <name evidence="4" type="ORF">N573_004520</name>
</gene>
<organism evidence="3 5">
    <name type="scientific">Limosilactobacillus fermentum 3872</name>
    <dbReference type="NCBI Taxonomy" id="1381124"/>
    <lineage>
        <taxon>Bacteria</taxon>
        <taxon>Bacillati</taxon>
        <taxon>Bacillota</taxon>
        <taxon>Bacilli</taxon>
        <taxon>Lactobacillales</taxon>
        <taxon>Lactobacillaceae</taxon>
        <taxon>Limosilactobacillus</taxon>
    </lineage>
</organism>
<reference evidence="3 5" key="2">
    <citation type="journal article" name="FEMS Microbiol. Lett.">
        <title>Lactobacillus fermentum 3872 genome sequencing reveals plasmid and chromosomal genes potentially involved in a probiotic activity.</title>
        <authorList>
            <person name="Lehri B."/>
            <person name="Seddon A.M."/>
            <person name="Karlyshev A.V."/>
        </authorList>
    </citation>
    <scope>NUCLEOTIDE SEQUENCE [LARGE SCALE GENOMIC DNA]</scope>
    <source>
        <strain evidence="3 5">3872</strain>
    </source>
</reference>
<sequence length="119" mass="14456">MKTIRPKYYLDKRGHDLFWQFEHGYYPAMVAISFCYLNMLNYEQRAGRKTKDPSDDLDKARTYFTEYELLLRKRAEGEIHDHGLEKMLDYSDFKARKEIYLKRLDRIEQQIKSGEAKYL</sequence>
<dbReference type="AlphaFoldDB" id="A0A806TUJ0"/>
<evidence type="ECO:0000256" key="2">
    <source>
        <dbReference type="SAM" id="Phobius"/>
    </source>
</evidence>
<evidence type="ECO:0000256" key="1">
    <source>
        <dbReference type="SAM" id="Coils"/>
    </source>
</evidence>
<evidence type="ECO:0000313" key="4">
    <source>
        <dbReference type="EMBL" id="AKM51021.1"/>
    </source>
</evidence>
<protein>
    <submittedName>
        <fullName evidence="3">Uncharacterized protein</fullName>
    </submittedName>
</protein>
<keyword evidence="1" id="KW-0175">Coiled coil</keyword>
<proteinExistence type="predicted"/>